<dbReference type="GeneID" id="301710180"/>
<dbReference type="RefSeq" id="WP_031595572.1">
    <property type="nucleotide sequence ID" value="NZ_CP053676.1"/>
</dbReference>
<organism evidence="3 4">
    <name type="scientific">Ferrovum myxofaciens</name>
    <dbReference type="NCBI Taxonomy" id="416213"/>
    <lineage>
        <taxon>Bacteria</taxon>
        <taxon>Pseudomonadati</taxon>
        <taxon>Pseudomonadota</taxon>
        <taxon>Betaproteobacteria</taxon>
        <taxon>Ferrovales</taxon>
        <taxon>Ferrovaceae</taxon>
        <taxon>Ferrovum</taxon>
    </lineage>
</organism>
<dbReference type="EMBL" id="LRRD01000005">
    <property type="protein sequence ID" value="KXW59146.1"/>
    <property type="molecule type" value="Genomic_DNA"/>
</dbReference>
<dbReference type="PANTHER" id="PTHR30203">
    <property type="entry name" value="OUTER MEMBRANE CATION EFFLUX PROTEIN"/>
    <property type="match status" value="1"/>
</dbReference>
<reference evidence="3 4" key="1">
    <citation type="submission" date="2016-01" db="EMBL/GenBank/DDBJ databases">
        <title>Genome sequence of the acidophilic iron oxidising Ferrovum strain Z-31.</title>
        <authorList>
            <person name="Poehlein A."/>
            <person name="Ullrich S.R."/>
            <person name="Schloemann M."/>
            <person name="Muehling M."/>
            <person name="Daniel R."/>
        </authorList>
    </citation>
    <scope>NUCLEOTIDE SEQUENCE [LARGE SCALE GENOMIC DNA]</scope>
    <source>
        <strain evidence="3 4">Z-31</strain>
    </source>
</reference>
<comment type="subcellular location">
    <subcellularLocation>
        <location evidence="2">Cell membrane</location>
        <topology evidence="2">Lipid-anchor</topology>
    </subcellularLocation>
</comment>
<dbReference type="PANTHER" id="PTHR30203:SF33">
    <property type="entry name" value="BLR4455 PROTEIN"/>
    <property type="match status" value="1"/>
</dbReference>
<dbReference type="OrthoDB" id="9770517at2"/>
<gene>
    <name evidence="3" type="primary">oprM_2</name>
    <name evidence="3" type="ORF">FEMY_03720</name>
</gene>
<dbReference type="PROSITE" id="PS51257">
    <property type="entry name" value="PROKAR_LIPOPROTEIN"/>
    <property type="match status" value="1"/>
</dbReference>
<dbReference type="InterPro" id="IPR010131">
    <property type="entry name" value="MdtP/NodT-like"/>
</dbReference>
<keyword evidence="2" id="KW-1134">Transmembrane beta strand</keyword>
<dbReference type="NCBIfam" id="TIGR01845">
    <property type="entry name" value="outer_NodT"/>
    <property type="match status" value="1"/>
</dbReference>
<dbReference type="STRING" id="1789004.FEMY_03720"/>
<keyword evidence="2" id="KW-0564">Palmitate</keyword>
<dbReference type="GO" id="GO:0015562">
    <property type="term" value="F:efflux transmembrane transporter activity"/>
    <property type="evidence" value="ECO:0007669"/>
    <property type="project" value="InterPro"/>
</dbReference>
<dbReference type="SUPFAM" id="SSF56954">
    <property type="entry name" value="Outer membrane efflux proteins (OEP)"/>
    <property type="match status" value="1"/>
</dbReference>
<evidence type="ECO:0000313" key="4">
    <source>
        <dbReference type="Proteomes" id="UP000075653"/>
    </source>
</evidence>
<accession>A0A149W110</accession>
<dbReference type="AlphaFoldDB" id="A0A149W110"/>
<comment type="caution">
    <text evidence="3">The sequence shown here is derived from an EMBL/GenBank/DDBJ whole genome shotgun (WGS) entry which is preliminary data.</text>
</comment>
<evidence type="ECO:0000256" key="1">
    <source>
        <dbReference type="ARBA" id="ARBA00007613"/>
    </source>
</evidence>
<keyword evidence="2" id="KW-0812">Transmembrane</keyword>
<evidence type="ECO:0000256" key="2">
    <source>
        <dbReference type="RuleBase" id="RU362097"/>
    </source>
</evidence>
<dbReference type="GO" id="GO:0005886">
    <property type="term" value="C:plasma membrane"/>
    <property type="evidence" value="ECO:0007669"/>
    <property type="project" value="UniProtKB-SubCell"/>
</dbReference>
<dbReference type="Gene3D" id="2.20.200.10">
    <property type="entry name" value="Outer membrane efflux proteins (OEP)"/>
    <property type="match status" value="1"/>
</dbReference>
<dbReference type="InterPro" id="IPR003423">
    <property type="entry name" value="OMP_efflux"/>
</dbReference>
<dbReference type="Gene3D" id="1.20.1600.10">
    <property type="entry name" value="Outer membrane efflux proteins (OEP)"/>
    <property type="match status" value="1"/>
</dbReference>
<proteinExistence type="inferred from homology"/>
<keyword evidence="2" id="KW-0472">Membrane</keyword>
<name>A0A149W110_9PROT</name>
<dbReference type="Pfam" id="PF02321">
    <property type="entry name" value="OEP"/>
    <property type="match status" value="2"/>
</dbReference>
<comment type="similarity">
    <text evidence="1 2">Belongs to the outer membrane factor (OMF) (TC 1.B.17) family.</text>
</comment>
<dbReference type="Proteomes" id="UP000075653">
    <property type="component" value="Unassembled WGS sequence"/>
</dbReference>
<evidence type="ECO:0000313" key="3">
    <source>
        <dbReference type="EMBL" id="KXW59146.1"/>
    </source>
</evidence>
<dbReference type="PATRIC" id="fig|1789004.3.peg.370"/>
<keyword evidence="2" id="KW-0449">Lipoprotein</keyword>
<keyword evidence="4" id="KW-1185">Reference proteome</keyword>
<sequence>MKPLGTFLYSALTIALLGGCSFIPDYHRPDNWKSGVFKEDGPWRLVHPADAQSRGDWWTYFNDDTLNQMEKELNSDNFVIQEALERYDQATAFLTQQDAQLYPQINFMGDVTTNRQSAHRLYRNGNQANVNGDTIGGIGFVYEIDFWGAIRSAIASAEASAQASKADIESARLSLEALLASDYVKLRGLDSEIGLLEVTVKDYEHELELMQQRHDVGITSGLDVARSKALLEETRAQVAKTIGARALYEHSIAVLLGREPSTFTMKADTNWIYHAQYAAIPKVIPSEVLQRRPDIAAAERNIVAANDQVGVARTAFFPTISLMALAGFENNGYGALASAPNSFWSLGPLAFYNIFDAGLRQAVVDQATSKTRQQTDKYRQTVLVAFREVEDSLSQINNLGIDDEHQKLAVESARRTFDLANRRYIEGASNYLDVIDAEAIRLHTEREEIYVRTALNQSVVDLVRSIGGSW</sequence>
<protein>
    <submittedName>
        <fullName evidence="3">Outer membrane protein OprM</fullName>
    </submittedName>
</protein>